<evidence type="ECO:0008006" key="4">
    <source>
        <dbReference type="Google" id="ProtNLM"/>
    </source>
</evidence>
<proteinExistence type="predicted"/>
<dbReference type="AlphaFoldDB" id="A0A8J3L5H4"/>
<dbReference type="SUPFAM" id="SSF53850">
    <property type="entry name" value="Periplasmic binding protein-like II"/>
    <property type="match status" value="1"/>
</dbReference>
<dbReference type="Gene3D" id="3.40.190.10">
    <property type="entry name" value="Periplasmic binding protein-like II"/>
    <property type="match status" value="1"/>
</dbReference>
<name>A0A8J3L5H4_9ACTN</name>
<accession>A0A8J3L5H4</accession>
<dbReference type="InterPro" id="IPR050490">
    <property type="entry name" value="Bact_solute-bd_prot1"/>
</dbReference>
<feature type="chain" id="PRO_5038519728" description="Extracellular solute-binding protein" evidence="1">
    <location>
        <begin position="22"/>
        <end position="440"/>
    </location>
</feature>
<evidence type="ECO:0000313" key="2">
    <source>
        <dbReference type="EMBL" id="GIG14802.1"/>
    </source>
</evidence>
<feature type="signal peptide" evidence="1">
    <location>
        <begin position="1"/>
        <end position="21"/>
    </location>
</feature>
<dbReference type="RefSeq" id="WP_166378342.1">
    <property type="nucleotide sequence ID" value="NZ_BAAATT010000007.1"/>
</dbReference>
<dbReference type="PANTHER" id="PTHR43649">
    <property type="entry name" value="ARABINOSE-BINDING PROTEIN-RELATED"/>
    <property type="match status" value="1"/>
</dbReference>
<dbReference type="PROSITE" id="PS51257">
    <property type="entry name" value="PROKAR_LIPOPROTEIN"/>
    <property type="match status" value="1"/>
</dbReference>
<evidence type="ECO:0000256" key="1">
    <source>
        <dbReference type="SAM" id="SignalP"/>
    </source>
</evidence>
<reference evidence="2" key="1">
    <citation type="submission" date="2021-01" db="EMBL/GenBank/DDBJ databases">
        <title>Whole genome shotgun sequence of Catellatospora methionotrophica NBRC 14553.</title>
        <authorList>
            <person name="Komaki H."/>
            <person name="Tamura T."/>
        </authorList>
    </citation>
    <scope>NUCLEOTIDE SEQUENCE</scope>
    <source>
        <strain evidence="2">NBRC 14553</strain>
    </source>
</reference>
<organism evidence="2 3">
    <name type="scientific">Catellatospora methionotrophica</name>
    <dbReference type="NCBI Taxonomy" id="121620"/>
    <lineage>
        <taxon>Bacteria</taxon>
        <taxon>Bacillati</taxon>
        <taxon>Actinomycetota</taxon>
        <taxon>Actinomycetes</taxon>
        <taxon>Micromonosporales</taxon>
        <taxon>Micromonosporaceae</taxon>
        <taxon>Catellatospora</taxon>
    </lineage>
</organism>
<evidence type="ECO:0000313" key="3">
    <source>
        <dbReference type="Proteomes" id="UP000660339"/>
    </source>
</evidence>
<dbReference type="Pfam" id="PF13416">
    <property type="entry name" value="SBP_bac_8"/>
    <property type="match status" value="1"/>
</dbReference>
<protein>
    <recommendedName>
        <fullName evidence="4">Extracellular solute-binding protein</fullName>
    </recommendedName>
</protein>
<keyword evidence="1" id="KW-0732">Signal</keyword>
<sequence>MRRRGIVLLAIAAVTASTALSGCGGGSEDPAGRTTVTFWQQKFEDYQQAWFKKHVDAYNATQDKVKIDLQVVPADTWAQKLKAAQAAGKAPDIATTSYGNVAPGVAQGQFASLDELLPAEAFTDVKDNVKGFVTVNGKHYAYPMLVEPSTVLYYRTDLVTAAGLDPNSPPKTWADLVQWATKLTKGNVKGMTIASAGPDLGWSSWGLQYNACGRLPVNDDWSKSTATEPCFEKLLDFYKTLYSGGLIPKTPKVGYADGAPYGQGEVAMMAGGSWVIGQLKNDFKAMVPKTAVAAFPSFDGDATKTTATLGGWTLTVDAKSKGKQQAADFVKYLLAGDPALMADFFKTSGFSKYTVRTSVDQALASNPDATSDPFMKVISEKVVPFGRQEPAYPWDISLAFGTAIESAMKGKADVPTSLKTAAAAIDDVIKKQSLAGTAPK</sequence>
<dbReference type="Proteomes" id="UP000660339">
    <property type="component" value="Unassembled WGS sequence"/>
</dbReference>
<gene>
    <name evidence="2" type="ORF">Cme02nite_31340</name>
</gene>
<comment type="caution">
    <text evidence="2">The sequence shown here is derived from an EMBL/GenBank/DDBJ whole genome shotgun (WGS) entry which is preliminary data.</text>
</comment>
<keyword evidence="3" id="KW-1185">Reference proteome</keyword>
<dbReference type="InterPro" id="IPR006059">
    <property type="entry name" value="SBP"/>
</dbReference>
<dbReference type="PANTHER" id="PTHR43649:SF12">
    <property type="entry name" value="DIACETYLCHITOBIOSE BINDING PROTEIN DASA"/>
    <property type="match status" value="1"/>
</dbReference>
<dbReference type="EMBL" id="BONJ01000016">
    <property type="protein sequence ID" value="GIG14802.1"/>
    <property type="molecule type" value="Genomic_DNA"/>
</dbReference>